<accession>J7L6Q0</accession>
<dbReference type="EMBL" id="CP003788">
    <property type="protein sequence ID" value="AFR09323.1"/>
    <property type="molecule type" value="Genomic_DNA"/>
</dbReference>
<gene>
    <name evidence="2" type="ordered locus">B005_3171</name>
</gene>
<dbReference type="KEGG" id="nal:B005_3171"/>
<reference evidence="3" key="2">
    <citation type="submission" date="2012-08" db="EMBL/GenBank/DDBJ databases">
        <title>Whole-genome sequence of Nocardiopsis alba strain ATCC BAA-2165 associated with honeybees.</title>
        <authorList>
            <person name="Qiao J."/>
            <person name="Chen L."/>
            <person name="Li Y."/>
            <person name="Wang J."/>
            <person name="Zhang W."/>
            <person name="Chen S."/>
        </authorList>
    </citation>
    <scope>NUCLEOTIDE SEQUENCE [LARGE SCALE GENOMIC DNA]</scope>
    <source>
        <strain evidence="3">ATCC BAA-2165 / BE74</strain>
    </source>
</reference>
<dbReference type="HOGENOM" id="CLU_3155431_0_0_11"/>
<evidence type="ECO:0000313" key="2">
    <source>
        <dbReference type="EMBL" id="AFR09323.1"/>
    </source>
</evidence>
<sequence>MKRGAGPVDDERVTDRHHRYPRYEDGYGPTDGAGTGWASRRADLKVDV</sequence>
<protein>
    <submittedName>
        <fullName evidence="2">Uncharacterized protein</fullName>
    </submittedName>
</protein>
<dbReference type="Proteomes" id="UP000003779">
    <property type="component" value="Chromosome"/>
</dbReference>
<evidence type="ECO:0000256" key="1">
    <source>
        <dbReference type="SAM" id="MobiDB-lite"/>
    </source>
</evidence>
<name>J7L6Q0_NOCAA</name>
<dbReference type="AlphaFoldDB" id="J7L6Q0"/>
<reference evidence="2 3" key="1">
    <citation type="journal article" date="2012" name="J. Bacteriol.">
        <title>Whole-Genome Sequence of Nocardiopsis alba Strain ATCC BAA-2165, Associated with Honeybees.</title>
        <authorList>
            <person name="Qiao J."/>
            <person name="Chen L."/>
            <person name="Li Y."/>
            <person name="Wang J."/>
            <person name="Zhang W."/>
            <person name="Chen S."/>
        </authorList>
    </citation>
    <scope>NUCLEOTIDE SEQUENCE [LARGE SCALE GENOMIC DNA]</scope>
    <source>
        <strain evidence="3">ATCC BAA-2165 / BE74</strain>
    </source>
</reference>
<proteinExistence type="predicted"/>
<feature type="region of interest" description="Disordered" evidence="1">
    <location>
        <begin position="1"/>
        <end position="48"/>
    </location>
</feature>
<organism evidence="2 3">
    <name type="scientific">Nocardiopsis alba (strain ATCC BAA-2165 / BE74)</name>
    <dbReference type="NCBI Taxonomy" id="1205910"/>
    <lineage>
        <taxon>Bacteria</taxon>
        <taxon>Bacillati</taxon>
        <taxon>Actinomycetota</taxon>
        <taxon>Actinomycetes</taxon>
        <taxon>Streptosporangiales</taxon>
        <taxon>Nocardiopsidaceae</taxon>
        <taxon>Nocardiopsis</taxon>
    </lineage>
</organism>
<evidence type="ECO:0000313" key="3">
    <source>
        <dbReference type="Proteomes" id="UP000003779"/>
    </source>
</evidence>